<dbReference type="EMBL" id="MFIV01000024">
    <property type="protein sequence ID" value="OGF99408.1"/>
    <property type="molecule type" value="Genomic_DNA"/>
</dbReference>
<protein>
    <recommendedName>
        <fullName evidence="3">ABM domain-containing protein</fullName>
    </recommendedName>
</protein>
<evidence type="ECO:0000313" key="2">
    <source>
        <dbReference type="Proteomes" id="UP000176992"/>
    </source>
</evidence>
<organism evidence="1 2">
    <name type="scientific">Candidatus Glassbacteria bacterium GWA2_58_10</name>
    <dbReference type="NCBI Taxonomy" id="1817865"/>
    <lineage>
        <taxon>Bacteria</taxon>
        <taxon>Candidatus Glassiibacteriota</taxon>
    </lineage>
</organism>
<proteinExistence type="predicted"/>
<dbReference type="Proteomes" id="UP000176992">
    <property type="component" value="Unassembled WGS sequence"/>
</dbReference>
<sequence length="103" mass="12403">MSMTLRLVQRFEMRNQKEFLELERSFAELERRRPDYVKGRRLRPIAGPEPVNTLIWEGDFPDLKAARDWLDFSGGDSEHESLYVRQAPFFEAVRIEFYEKLDY</sequence>
<dbReference type="AlphaFoldDB" id="A0A1F5YGT8"/>
<evidence type="ECO:0000313" key="1">
    <source>
        <dbReference type="EMBL" id="OGF99408.1"/>
    </source>
</evidence>
<comment type="caution">
    <text evidence="1">The sequence shown here is derived from an EMBL/GenBank/DDBJ whole genome shotgun (WGS) entry which is preliminary data.</text>
</comment>
<reference evidence="1 2" key="1">
    <citation type="journal article" date="2016" name="Nat. Commun.">
        <title>Thousands of microbial genomes shed light on interconnected biogeochemical processes in an aquifer system.</title>
        <authorList>
            <person name="Anantharaman K."/>
            <person name="Brown C.T."/>
            <person name="Hug L.A."/>
            <person name="Sharon I."/>
            <person name="Castelle C.J."/>
            <person name="Probst A.J."/>
            <person name="Thomas B.C."/>
            <person name="Singh A."/>
            <person name="Wilkins M.J."/>
            <person name="Karaoz U."/>
            <person name="Brodie E.L."/>
            <person name="Williams K.H."/>
            <person name="Hubbard S.S."/>
            <person name="Banfield J.F."/>
        </authorList>
    </citation>
    <scope>NUCLEOTIDE SEQUENCE [LARGE SCALE GENOMIC DNA]</scope>
</reference>
<evidence type="ECO:0008006" key="3">
    <source>
        <dbReference type="Google" id="ProtNLM"/>
    </source>
</evidence>
<accession>A0A1F5YGT8</accession>
<gene>
    <name evidence="1" type="ORF">A2Z86_07435</name>
</gene>
<name>A0A1F5YGT8_9BACT</name>